<evidence type="ECO:0000313" key="2">
    <source>
        <dbReference type="EMBL" id="PKU34230.1"/>
    </source>
</evidence>
<dbReference type="Proteomes" id="UP000233556">
    <property type="component" value="Unassembled WGS sequence"/>
</dbReference>
<evidence type="ECO:0000313" key="3">
    <source>
        <dbReference type="Proteomes" id="UP000233556"/>
    </source>
</evidence>
<evidence type="ECO:0000256" key="1">
    <source>
        <dbReference type="SAM" id="MobiDB-lite"/>
    </source>
</evidence>
<accession>A0A2I0TK95</accession>
<feature type="compositionally biased region" description="Low complexity" evidence="1">
    <location>
        <begin position="8"/>
        <end position="37"/>
    </location>
</feature>
<feature type="compositionally biased region" description="Low complexity" evidence="1">
    <location>
        <begin position="44"/>
        <end position="59"/>
    </location>
</feature>
<organism evidence="2 3">
    <name type="scientific">Limosa lapponica baueri</name>
    <dbReference type="NCBI Taxonomy" id="1758121"/>
    <lineage>
        <taxon>Eukaryota</taxon>
        <taxon>Metazoa</taxon>
        <taxon>Chordata</taxon>
        <taxon>Craniata</taxon>
        <taxon>Vertebrata</taxon>
        <taxon>Euteleostomi</taxon>
        <taxon>Archelosauria</taxon>
        <taxon>Archosauria</taxon>
        <taxon>Dinosauria</taxon>
        <taxon>Saurischia</taxon>
        <taxon>Theropoda</taxon>
        <taxon>Coelurosauria</taxon>
        <taxon>Aves</taxon>
        <taxon>Neognathae</taxon>
        <taxon>Neoaves</taxon>
        <taxon>Charadriiformes</taxon>
        <taxon>Scolopacidae</taxon>
        <taxon>Limosa</taxon>
    </lineage>
</organism>
<dbReference type="AlphaFoldDB" id="A0A2I0TK95"/>
<dbReference type="EMBL" id="KZ509301">
    <property type="protein sequence ID" value="PKU34230.1"/>
    <property type="molecule type" value="Genomic_DNA"/>
</dbReference>
<proteinExistence type="predicted"/>
<feature type="region of interest" description="Disordered" evidence="1">
    <location>
        <begin position="1"/>
        <end position="80"/>
    </location>
</feature>
<gene>
    <name evidence="2" type="ORF">llap_15465</name>
</gene>
<reference evidence="3" key="1">
    <citation type="submission" date="2017-11" db="EMBL/GenBank/DDBJ databases">
        <authorList>
            <person name="Lima N.C."/>
            <person name="Parody-Merino A.M."/>
            <person name="Battley P.F."/>
            <person name="Fidler A.E."/>
            <person name="Prosdocimi F."/>
        </authorList>
    </citation>
    <scope>NUCLEOTIDE SEQUENCE [LARGE SCALE GENOMIC DNA]</scope>
</reference>
<reference evidence="3" key="2">
    <citation type="submission" date="2017-12" db="EMBL/GenBank/DDBJ databases">
        <title>Genome sequence of the Bar-tailed Godwit (Limosa lapponica baueri).</title>
        <authorList>
            <person name="Lima N.C.B."/>
            <person name="Parody-Merino A.M."/>
            <person name="Battley P.F."/>
            <person name="Fidler A.E."/>
            <person name="Prosdocimi F."/>
        </authorList>
    </citation>
    <scope>NUCLEOTIDE SEQUENCE [LARGE SCALE GENOMIC DNA]</scope>
</reference>
<keyword evidence="3" id="KW-1185">Reference proteome</keyword>
<sequence>MLRSSLPASTITTSRRLSRRSTSARSSPRPPSASATTWTCLSGPPSASRSSAARRLLPLPGRPHSTTSGILPAAPAPPPC</sequence>
<name>A0A2I0TK95_LIMLA</name>
<protein>
    <submittedName>
        <fullName evidence="2">Uncharacterized protein</fullName>
    </submittedName>
</protein>